<dbReference type="Proteomes" id="UP001430953">
    <property type="component" value="Unassembled WGS sequence"/>
</dbReference>
<comment type="caution">
    <text evidence="1">The sequence shown here is derived from an EMBL/GenBank/DDBJ whole genome shotgun (WGS) entry which is preliminary data.</text>
</comment>
<sequence>MRLVEPGESLINTIITRIILFRFSNERLLRPLWHISISIPASLVRFATVPVTQKRRNIYFVDIIKNNILKNLFYIDLCFQY</sequence>
<gene>
    <name evidence="1" type="ORF">PUN28_004082</name>
</gene>
<dbReference type="AlphaFoldDB" id="A0AAW2GPF5"/>
<keyword evidence="2" id="KW-1185">Reference proteome</keyword>
<organism evidence="1 2">
    <name type="scientific">Cardiocondyla obscurior</name>
    <dbReference type="NCBI Taxonomy" id="286306"/>
    <lineage>
        <taxon>Eukaryota</taxon>
        <taxon>Metazoa</taxon>
        <taxon>Ecdysozoa</taxon>
        <taxon>Arthropoda</taxon>
        <taxon>Hexapoda</taxon>
        <taxon>Insecta</taxon>
        <taxon>Pterygota</taxon>
        <taxon>Neoptera</taxon>
        <taxon>Endopterygota</taxon>
        <taxon>Hymenoptera</taxon>
        <taxon>Apocrita</taxon>
        <taxon>Aculeata</taxon>
        <taxon>Formicoidea</taxon>
        <taxon>Formicidae</taxon>
        <taxon>Myrmicinae</taxon>
        <taxon>Cardiocondyla</taxon>
    </lineage>
</organism>
<accession>A0AAW2GPF5</accession>
<dbReference type="EMBL" id="JADYXP020000003">
    <property type="protein sequence ID" value="KAL0129142.1"/>
    <property type="molecule type" value="Genomic_DNA"/>
</dbReference>
<reference evidence="1 2" key="1">
    <citation type="submission" date="2023-03" db="EMBL/GenBank/DDBJ databases">
        <title>High recombination rates correlate with genetic variation in Cardiocondyla obscurior ants.</title>
        <authorList>
            <person name="Errbii M."/>
        </authorList>
    </citation>
    <scope>NUCLEOTIDE SEQUENCE [LARGE SCALE GENOMIC DNA]</scope>
    <source>
        <strain evidence="1">Alpha-2009</strain>
        <tissue evidence="1">Whole body</tissue>
    </source>
</reference>
<evidence type="ECO:0000313" key="1">
    <source>
        <dbReference type="EMBL" id="KAL0129142.1"/>
    </source>
</evidence>
<proteinExistence type="predicted"/>
<evidence type="ECO:0000313" key="2">
    <source>
        <dbReference type="Proteomes" id="UP001430953"/>
    </source>
</evidence>
<name>A0AAW2GPF5_9HYME</name>
<protein>
    <submittedName>
        <fullName evidence="1">Uncharacterized protein</fullName>
    </submittedName>
</protein>